<accession>A0A1F8D6X9</accession>
<evidence type="ECO:0008006" key="5">
    <source>
        <dbReference type="Google" id="ProtNLM"/>
    </source>
</evidence>
<reference evidence="3 4" key="1">
    <citation type="journal article" date="2016" name="Nat. Commun.">
        <title>Thousands of microbial genomes shed light on interconnected biogeochemical processes in an aquifer system.</title>
        <authorList>
            <person name="Anantharaman K."/>
            <person name="Brown C.T."/>
            <person name="Hug L.A."/>
            <person name="Sharon I."/>
            <person name="Castelle C.J."/>
            <person name="Probst A.J."/>
            <person name="Thomas B.C."/>
            <person name="Singh A."/>
            <person name="Wilkins M.J."/>
            <person name="Karaoz U."/>
            <person name="Brodie E.L."/>
            <person name="Williams K.H."/>
            <person name="Hubbard S.S."/>
            <person name="Banfield J.F."/>
        </authorList>
    </citation>
    <scope>NUCLEOTIDE SEQUENCE [LARGE SCALE GENOMIC DNA]</scope>
</reference>
<dbReference type="Gene3D" id="2.60.40.1120">
    <property type="entry name" value="Carboxypeptidase-like, regulatory domain"/>
    <property type="match status" value="1"/>
</dbReference>
<feature type="compositionally biased region" description="Low complexity" evidence="1">
    <location>
        <begin position="146"/>
        <end position="156"/>
    </location>
</feature>
<gene>
    <name evidence="3" type="ORF">A2376_02570</name>
</gene>
<proteinExistence type="predicted"/>
<keyword evidence="2" id="KW-1133">Transmembrane helix</keyword>
<evidence type="ECO:0000313" key="4">
    <source>
        <dbReference type="Proteomes" id="UP000178330"/>
    </source>
</evidence>
<feature type="transmembrane region" description="Helical" evidence="2">
    <location>
        <begin position="31"/>
        <end position="48"/>
    </location>
</feature>
<evidence type="ECO:0000256" key="2">
    <source>
        <dbReference type="SAM" id="Phobius"/>
    </source>
</evidence>
<sequence>MTLKQFFQLAGGALVSLLFYASPLHPLIKWPFIIFFALLGVALAFLPFEERPLERWIVAFFRSIYSPTIFFWQQGSAKPVFFQEEATAPTEKIIAPGGEAALKAYLSAPPSRSPVLAVLENAEQAFLSKIAQLFGGGGYVPSPLAQGPSIQGQPQPQKRPAVAIPQTTPTPLADTGIRPKFVVEEKPTEGGGPVPQFQTTGVGQAWGSKGAITDHAAQFSAEAAPPLPPTTPNTIVGQILDEEGKIVDAAIIEIRDVAGRPVRAFKTNKLGHFMIVTPLANGKYEVIIEKEGYSFDPITFTTEGEIIPSIIIRAKSRPQAVTAETVPAVQPANL</sequence>
<evidence type="ECO:0000256" key="1">
    <source>
        <dbReference type="SAM" id="MobiDB-lite"/>
    </source>
</evidence>
<evidence type="ECO:0000313" key="3">
    <source>
        <dbReference type="EMBL" id="OGM83799.1"/>
    </source>
</evidence>
<dbReference type="SUPFAM" id="SSF49464">
    <property type="entry name" value="Carboxypeptidase regulatory domain-like"/>
    <property type="match status" value="1"/>
</dbReference>
<feature type="region of interest" description="Disordered" evidence="1">
    <location>
        <begin position="145"/>
        <end position="178"/>
    </location>
</feature>
<protein>
    <recommendedName>
        <fullName evidence="5">SD-repeat containing protein B domain-containing protein</fullName>
    </recommendedName>
</protein>
<keyword evidence="2" id="KW-0472">Membrane</keyword>
<organism evidence="3 4">
    <name type="scientific">Candidatus Woesebacteria bacterium RIFOXYB1_FULL_47_31</name>
    <dbReference type="NCBI Taxonomy" id="1802542"/>
    <lineage>
        <taxon>Bacteria</taxon>
        <taxon>Candidatus Woeseibacteriota</taxon>
    </lineage>
</organism>
<dbReference type="AlphaFoldDB" id="A0A1F8D6X9"/>
<dbReference type="EMBL" id="MGIC01000019">
    <property type="protein sequence ID" value="OGM83799.1"/>
    <property type="molecule type" value="Genomic_DNA"/>
</dbReference>
<dbReference type="InterPro" id="IPR008969">
    <property type="entry name" value="CarboxyPept-like_regulatory"/>
</dbReference>
<name>A0A1F8D6X9_9BACT</name>
<dbReference type="Proteomes" id="UP000178330">
    <property type="component" value="Unassembled WGS sequence"/>
</dbReference>
<comment type="caution">
    <text evidence="3">The sequence shown here is derived from an EMBL/GenBank/DDBJ whole genome shotgun (WGS) entry which is preliminary data.</text>
</comment>
<keyword evidence="2" id="KW-0812">Transmembrane</keyword>